<dbReference type="Proteomes" id="UP000621516">
    <property type="component" value="Unassembled WGS sequence"/>
</dbReference>
<keyword evidence="2" id="KW-1185">Reference proteome</keyword>
<dbReference type="NCBIfam" id="NF003814">
    <property type="entry name" value="PRK05406.1-3"/>
    <property type="match status" value="1"/>
</dbReference>
<sequence>MELFHVDINADVGEGVDNEEQLMPFLSSCNIACGGHAGDEGTMRKVVKLAKVHQVKVGAHPSFPDKENFGRQAMEMPYAALFESLKHQVDGLLKILREEQVSLHHVKPHGALYNMAAADKKLAGVVIEVLKTYATPVQLYVPYGSVIADLAVQHNIPIVYEVFADRNYNDDLSLVSRVKKDALIHDVDDMFEHVYRMISMREVKSIDGTNVPIRVDTVCVHGDNSEAIKLVENLWKRLEEKGVKIY</sequence>
<dbReference type="GO" id="GO:0017168">
    <property type="term" value="F:5-oxoprolinase (ATP-hydrolyzing) activity"/>
    <property type="evidence" value="ECO:0007669"/>
    <property type="project" value="UniProtKB-EC"/>
</dbReference>
<dbReference type="PANTHER" id="PTHR30292:SF0">
    <property type="entry name" value="5-OXOPROLINASE SUBUNIT A"/>
    <property type="match status" value="1"/>
</dbReference>
<dbReference type="Pfam" id="PF03746">
    <property type="entry name" value="LamB_YcsF"/>
    <property type="match status" value="1"/>
</dbReference>
<protein>
    <submittedName>
        <fullName evidence="1">5-oxoprolinase subunit PxpA</fullName>
        <ecNumber evidence="1">3.5.2.9</ecNumber>
    </submittedName>
</protein>
<dbReference type="AlphaFoldDB" id="A0A8J6UA69"/>
<proteinExistence type="predicted"/>
<dbReference type="InterPro" id="IPR005501">
    <property type="entry name" value="LamB/YcsF/PxpA-like"/>
</dbReference>
<dbReference type="EC" id="3.5.2.9" evidence="1"/>
<dbReference type="GO" id="GO:0005975">
    <property type="term" value="P:carbohydrate metabolic process"/>
    <property type="evidence" value="ECO:0007669"/>
    <property type="project" value="InterPro"/>
</dbReference>
<comment type="caution">
    <text evidence="1">The sequence shown here is derived from an EMBL/GenBank/DDBJ whole genome shotgun (WGS) entry which is preliminary data.</text>
</comment>
<accession>A0A8J6UA69</accession>
<dbReference type="EMBL" id="JACVXD010000001">
    <property type="protein sequence ID" value="MBD0822973.1"/>
    <property type="molecule type" value="Genomic_DNA"/>
</dbReference>
<gene>
    <name evidence="1" type="primary">pxpA</name>
    <name evidence="1" type="ORF">ICJ85_02975</name>
</gene>
<evidence type="ECO:0000313" key="1">
    <source>
        <dbReference type="EMBL" id="MBD0822973.1"/>
    </source>
</evidence>
<dbReference type="NCBIfam" id="NF003816">
    <property type="entry name" value="PRK05406.1-5"/>
    <property type="match status" value="1"/>
</dbReference>
<dbReference type="PANTHER" id="PTHR30292">
    <property type="entry name" value="UNCHARACTERIZED PROTEIN YBGL-RELATED"/>
    <property type="match status" value="1"/>
</dbReference>
<reference evidence="1 2" key="1">
    <citation type="journal article" date="2018" name="J. Microbiol.">
        <title>Aestuariibaculum marinum sp. nov., a marine bacterium isolated from seawater in South Korea.</title>
        <authorList>
            <person name="Choi J."/>
            <person name="Lee D."/>
            <person name="Jang J.H."/>
            <person name="Cha S."/>
            <person name="Seo T."/>
        </authorList>
    </citation>
    <scope>NUCLEOTIDE SEQUENCE [LARGE SCALE GENOMIC DNA]</scope>
    <source>
        <strain evidence="1 2">IP7</strain>
    </source>
</reference>
<dbReference type="CDD" id="cd10801">
    <property type="entry name" value="LamB_YcsF_like_1"/>
    <property type="match status" value="1"/>
</dbReference>
<dbReference type="Gene3D" id="3.20.20.370">
    <property type="entry name" value="Glycoside hydrolase/deacetylase"/>
    <property type="match status" value="1"/>
</dbReference>
<dbReference type="SUPFAM" id="SSF88713">
    <property type="entry name" value="Glycoside hydrolase/deacetylase"/>
    <property type="match status" value="1"/>
</dbReference>
<keyword evidence="1" id="KW-0378">Hydrolase</keyword>
<dbReference type="RefSeq" id="WP_188222275.1">
    <property type="nucleotide sequence ID" value="NZ_JACVXD010000001.1"/>
</dbReference>
<organism evidence="1 2">
    <name type="scientific">Aestuariibaculum marinum</name>
    <dbReference type="NCBI Taxonomy" id="2683592"/>
    <lineage>
        <taxon>Bacteria</taxon>
        <taxon>Pseudomonadati</taxon>
        <taxon>Bacteroidota</taxon>
        <taxon>Flavobacteriia</taxon>
        <taxon>Flavobacteriales</taxon>
        <taxon>Flavobacteriaceae</taxon>
    </lineage>
</organism>
<name>A0A8J6UA69_9FLAO</name>
<dbReference type="InterPro" id="IPR011330">
    <property type="entry name" value="Glyco_hydro/deAcase_b/a-brl"/>
</dbReference>
<evidence type="ECO:0000313" key="2">
    <source>
        <dbReference type="Proteomes" id="UP000621516"/>
    </source>
</evidence>